<evidence type="ECO:0000313" key="1">
    <source>
        <dbReference type="EMBL" id="QGT51431.1"/>
    </source>
</evidence>
<dbReference type="EMBL" id="MN577574">
    <property type="protein sequence ID" value="QGT51431.1"/>
    <property type="molecule type" value="Genomic_DNA"/>
</dbReference>
<sequence length="232" mass="26862">MPFAGIVSHHLLAYKFIDEWFFELAERNPKIKTFIVLSPSHWNLSRADFSMTSGAWNCDGNLLETDEKTQKIFLEKLDGKIEDDVFLYEHGVSAIAPFIAKYFPKSKIVAIAYESESPVNTKIAKRLSAALEPFVAKKDFFILISSDFSHHHNLEKTKQNDNVSRKFFAAPNRTTWQFALCDNPFAMYALTHATNEKFRAVIQRNTNSFEISRQDENDITSYFFCYFVKNKK</sequence>
<dbReference type="AlphaFoldDB" id="A0A650EQ11"/>
<name>A0A650EQ11_9SPIO</name>
<proteinExistence type="predicted"/>
<dbReference type="Pfam" id="PF01875">
    <property type="entry name" value="Memo"/>
    <property type="match status" value="1"/>
</dbReference>
<dbReference type="InterPro" id="IPR002737">
    <property type="entry name" value="MEMO1_fam"/>
</dbReference>
<protein>
    <submittedName>
        <fullName evidence="1">AmmeMemoRadiSam system protein B</fullName>
    </submittedName>
</protein>
<organism evidence="1">
    <name type="scientific">uncultured Spirochaetaceae bacterium</name>
    <dbReference type="NCBI Taxonomy" id="201186"/>
    <lineage>
        <taxon>Bacteria</taxon>
        <taxon>Pseudomonadati</taxon>
        <taxon>Spirochaetota</taxon>
        <taxon>Spirochaetia</taxon>
        <taxon>Spirochaetales</taxon>
        <taxon>Spirochaetaceae</taxon>
        <taxon>environmental samples</taxon>
    </lineage>
</organism>
<dbReference type="Gene3D" id="3.40.830.10">
    <property type="entry name" value="LigB-like"/>
    <property type="match status" value="1"/>
</dbReference>
<dbReference type="NCBIfam" id="TIGR04336">
    <property type="entry name" value="AmmeMemoSam_B"/>
    <property type="match status" value="1"/>
</dbReference>
<accession>A0A650EQ11</accession>
<gene>
    <name evidence="1" type="ORF">Unknown280_1230</name>
</gene>
<reference evidence="1" key="1">
    <citation type="journal article" date="2020" name="J. ISSAAS">
        <title>Lactobacilli and other gastrointestinal microbiota of Peromyscus leucopus, reservoir host for agents of Lyme disease and other zoonoses in North America.</title>
        <authorList>
            <person name="Milovic A."/>
            <person name="Bassam K."/>
            <person name="Shao H."/>
            <person name="Chatzistamou I."/>
            <person name="Tufts D.M."/>
            <person name="Diuk-Wasser M."/>
            <person name="Barbour A.G."/>
        </authorList>
    </citation>
    <scope>NUCLEOTIDE SEQUENCE</scope>
    <source>
        <strain evidence="1">LL50</strain>
    </source>
</reference>